<gene>
    <name evidence="4" type="ORF">J3D65DRAFT_605667</name>
</gene>
<dbReference type="RefSeq" id="XP_066652505.1">
    <property type="nucleotide sequence ID" value="XM_066798369.1"/>
</dbReference>
<dbReference type="InterPro" id="IPR053181">
    <property type="entry name" value="EcdB-like_regulator"/>
</dbReference>
<feature type="compositionally biased region" description="Polar residues" evidence="2">
    <location>
        <begin position="329"/>
        <end position="362"/>
    </location>
</feature>
<feature type="compositionally biased region" description="Pro residues" evidence="2">
    <location>
        <begin position="44"/>
        <end position="60"/>
    </location>
</feature>
<dbReference type="PROSITE" id="PS50048">
    <property type="entry name" value="ZN2_CY6_FUNGAL_2"/>
    <property type="match status" value="1"/>
</dbReference>
<organism evidence="4 5">
    <name type="scientific">Phyllosticta citribraziliensis</name>
    <dbReference type="NCBI Taxonomy" id="989973"/>
    <lineage>
        <taxon>Eukaryota</taxon>
        <taxon>Fungi</taxon>
        <taxon>Dikarya</taxon>
        <taxon>Ascomycota</taxon>
        <taxon>Pezizomycotina</taxon>
        <taxon>Dothideomycetes</taxon>
        <taxon>Dothideomycetes incertae sedis</taxon>
        <taxon>Botryosphaeriales</taxon>
        <taxon>Phyllostictaceae</taxon>
        <taxon>Phyllosticta</taxon>
    </lineage>
</organism>
<feature type="compositionally biased region" description="Polar residues" evidence="2">
    <location>
        <begin position="640"/>
        <end position="653"/>
    </location>
</feature>
<feature type="region of interest" description="Disordered" evidence="2">
    <location>
        <begin position="532"/>
        <end position="589"/>
    </location>
</feature>
<dbReference type="CDD" id="cd12148">
    <property type="entry name" value="fungal_TF_MHR"/>
    <property type="match status" value="1"/>
</dbReference>
<evidence type="ECO:0000256" key="2">
    <source>
        <dbReference type="SAM" id="MobiDB-lite"/>
    </source>
</evidence>
<accession>A0ABR1LCZ7</accession>
<dbReference type="CDD" id="cd00067">
    <property type="entry name" value="GAL4"/>
    <property type="match status" value="1"/>
</dbReference>
<dbReference type="Proteomes" id="UP001360953">
    <property type="component" value="Unassembled WGS sequence"/>
</dbReference>
<evidence type="ECO:0000313" key="4">
    <source>
        <dbReference type="EMBL" id="KAK7533112.1"/>
    </source>
</evidence>
<dbReference type="SMART" id="SM00066">
    <property type="entry name" value="GAL4"/>
    <property type="match status" value="1"/>
</dbReference>
<feature type="domain" description="Zn(2)-C6 fungal-type" evidence="3">
    <location>
        <begin position="219"/>
        <end position="248"/>
    </location>
</feature>
<dbReference type="PROSITE" id="PS00463">
    <property type="entry name" value="ZN2_CY6_FUNGAL_1"/>
    <property type="match status" value="1"/>
</dbReference>
<keyword evidence="5" id="KW-1185">Reference proteome</keyword>
<name>A0ABR1LCZ7_9PEZI</name>
<dbReference type="Pfam" id="PF00172">
    <property type="entry name" value="Zn_clus"/>
    <property type="match status" value="1"/>
</dbReference>
<dbReference type="EMBL" id="JBBPEH010000010">
    <property type="protein sequence ID" value="KAK7533112.1"/>
    <property type="molecule type" value="Genomic_DNA"/>
</dbReference>
<feature type="compositionally biased region" description="Basic and acidic residues" evidence="2">
    <location>
        <begin position="669"/>
        <end position="680"/>
    </location>
</feature>
<protein>
    <recommendedName>
        <fullName evidence="3">Zn(2)-C6 fungal-type domain-containing protein</fullName>
    </recommendedName>
</protein>
<dbReference type="PANTHER" id="PTHR47785:SF4">
    <property type="entry name" value="ZN(II)2CYS6 TRANSCRIPTION FACTOR (EUROFUNG)"/>
    <property type="match status" value="1"/>
</dbReference>
<dbReference type="GeneID" id="92031275"/>
<evidence type="ECO:0000256" key="1">
    <source>
        <dbReference type="ARBA" id="ARBA00023242"/>
    </source>
</evidence>
<evidence type="ECO:0000313" key="5">
    <source>
        <dbReference type="Proteomes" id="UP001360953"/>
    </source>
</evidence>
<reference evidence="4 5" key="1">
    <citation type="submission" date="2024-04" db="EMBL/GenBank/DDBJ databases">
        <title>Phyllosticta paracitricarpa is synonymous to the EU quarantine fungus P. citricarpa based on phylogenomic analyses.</title>
        <authorList>
            <consortium name="Lawrence Berkeley National Laboratory"/>
            <person name="Van ingen-buijs V.A."/>
            <person name="Van westerhoven A.C."/>
            <person name="Haridas S."/>
            <person name="Skiadas P."/>
            <person name="Martin F."/>
            <person name="Groenewald J.Z."/>
            <person name="Crous P.W."/>
            <person name="Seidl M.F."/>
        </authorList>
    </citation>
    <scope>NUCLEOTIDE SEQUENCE [LARGE SCALE GENOMIC DNA]</scope>
    <source>
        <strain evidence="4 5">CPC 17464</strain>
    </source>
</reference>
<feature type="region of interest" description="Disordered" evidence="2">
    <location>
        <begin position="1"/>
        <end position="196"/>
    </location>
</feature>
<keyword evidence="1" id="KW-0539">Nucleus</keyword>
<proteinExistence type="predicted"/>
<feature type="compositionally biased region" description="Polar residues" evidence="2">
    <location>
        <begin position="620"/>
        <end position="630"/>
    </location>
</feature>
<feature type="region of interest" description="Disordered" evidence="2">
    <location>
        <begin position="618"/>
        <end position="683"/>
    </location>
</feature>
<dbReference type="InterPro" id="IPR001138">
    <property type="entry name" value="Zn2Cys6_DnaBD"/>
</dbReference>
<dbReference type="SUPFAM" id="SSF57701">
    <property type="entry name" value="Zn2/Cys6 DNA-binding domain"/>
    <property type="match status" value="1"/>
</dbReference>
<dbReference type="Gene3D" id="4.10.240.10">
    <property type="entry name" value="Zn(2)-C6 fungal-type DNA-binding domain"/>
    <property type="match status" value="1"/>
</dbReference>
<comment type="caution">
    <text evidence="4">The sequence shown here is derived from an EMBL/GenBank/DDBJ whole genome shotgun (WGS) entry which is preliminary data.</text>
</comment>
<feature type="region of interest" description="Disordered" evidence="2">
    <location>
        <begin position="455"/>
        <end position="489"/>
    </location>
</feature>
<sequence>MEADGPDVKRSRLDAHYPPPPPPPPHHHHSSIPAPTQHRYHDPVQPPQPAYPPNTLPPPSIQAHPSSHIQPRALPEPANFSQQPPHPHHRPVNAPSVSIPPRSYSVESLSRPPSTPNQPSPIDSRPHPVSGPADPAHPPPMDHGGHHPGAYPNHDTHMNGGPPTPYPPANHQHHYSGPPQSMGPSPAYHPSPYPQPNAYVQTADYVGASRKRQVRAVQACNNCRNRKQKCDEARPCQFCRETGLKCEYKEVPPPKQDRTLHDIATKVNMVLESFQTIQPRLERIERQLRGGGQNGGEATLSTPSDNFPATTPAVAEDAEGSAYDPVRENASSEPSVNATKPPSGAKYSNSSESAQPLESTQQDTEAIEYFDSEITLPADHTTAAHTMLMEWIAMKPFHEGVIPEGSNYPREEEENRGLLKLYGTGEGEDMYDGAHGGSPAFQNAEDDMVGTPAPSPGETFGWGSGLQGTGHVESYRSEPNHWGGLNPDGTLKLDSRTVNRLHKSYLEHMHPLQPFLDRRRLDEMIKTFIQRYSPDPPAKPGAAADRNAGSPFAVPESYPSIPLKRKRSNNGPLPGIESSLPQPRRPPPVERTIGNAIVLLIMAIGKICEHKAHLPGPTGGPNTIVGSSLLPSMDSPPATIKQSPASSHSTLASIPSPGIDQARLSSRRPSTDRHERREGPARNVDVTPGLAYYTVAVEIIGAVHGGNNISHGQAGVLAALYMGQLARVLESWSWIAYACRVLGVLIDKSVSQLDARVPFADRFSRDKQSLLPDAPAMDESRAMDLRKVAPGVKSGVDRRRVNLIRLLYWTCLQLESDILAEMSHLRPSGISKDEERIGLPTQQWLPEPLDLPEEMVWLYYFTQIQLRKILNRTHLALYSKSGRKKNFWAAIRDDLLEEQLQSWRDTVPPWMRWDDADEPASDINMARMRAKYYGARYIIARPILHFAIHCNPAPAFLMKKYGYTESDESDEPDPTEPLISDDTTKVSWYKVVRACKRCVDSAVQSTIAFDGIQNENTRLIVTNIFGTAHAQFGNCLVLAAVRRSWMADLIAHEKVVALLERTIKFLRRIVPISPTLRVDVAILENTLKCLNDERRKPPLPLSIDQAFGVSQEAGA</sequence>
<feature type="compositionally biased region" description="Polar residues" evidence="2">
    <location>
        <begin position="299"/>
        <end position="309"/>
    </location>
</feature>
<dbReference type="PANTHER" id="PTHR47785">
    <property type="entry name" value="ZN(II)2CYS6 TRANSCRIPTION FACTOR (EUROFUNG)-RELATED-RELATED"/>
    <property type="match status" value="1"/>
</dbReference>
<evidence type="ECO:0000259" key="3">
    <source>
        <dbReference type="PROSITE" id="PS50048"/>
    </source>
</evidence>
<dbReference type="InterPro" id="IPR036864">
    <property type="entry name" value="Zn2-C6_fun-type_DNA-bd_sf"/>
</dbReference>
<feature type="region of interest" description="Disordered" evidence="2">
    <location>
        <begin position="289"/>
        <end position="362"/>
    </location>
</feature>
<feature type="compositionally biased region" description="Basic and acidic residues" evidence="2">
    <location>
        <begin position="1"/>
        <end position="15"/>
    </location>
</feature>